<evidence type="ECO:0000313" key="2">
    <source>
        <dbReference type="WBParaSite" id="RSKR_0000087933.1"/>
    </source>
</evidence>
<organism evidence="1 2">
    <name type="scientific">Rhabditophanes sp. KR3021</name>
    <dbReference type="NCBI Taxonomy" id="114890"/>
    <lineage>
        <taxon>Eukaryota</taxon>
        <taxon>Metazoa</taxon>
        <taxon>Ecdysozoa</taxon>
        <taxon>Nematoda</taxon>
        <taxon>Chromadorea</taxon>
        <taxon>Rhabditida</taxon>
        <taxon>Tylenchina</taxon>
        <taxon>Panagrolaimomorpha</taxon>
        <taxon>Strongyloidoidea</taxon>
        <taxon>Alloionematidae</taxon>
        <taxon>Rhabditophanes</taxon>
    </lineage>
</organism>
<sequence length="111" mass="12928">MMRDLIFGLSSIPESSIISDEDTISEPNYDDLDRPEWSTILIETQKSFLLSGPAKVDYRIIFYLCIDFILNHHDSIDDMYQMIRQNEYRKLVLEILIHKRKAAGYGGVDIL</sequence>
<evidence type="ECO:0000313" key="1">
    <source>
        <dbReference type="Proteomes" id="UP000095286"/>
    </source>
</evidence>
<accession>A0AC35TIE2</accession>
<reference evidence="2" key="1">
    <citation type="submission" date="2016-11" db="UniProtKB">
        <authorList>
            <consortium name="WormBaseParasite"/>
        </authorList>
    </citation>
    <scope>IDENTIFICATION</scope>
    <source>
        <strain evidence="2">KR3021</strain>
    </source>
</reference>
<dbReference type="Proteomes" id="UP000095286">
    <property type="component" value="Unplaced"/>
</dbReference>
<dbReference type="WBParaSite" id="RSKR_0000087933.1">
    <property type="protein sequence ID" value="RSKR_0000087933.1"/>
    <property type="gene ID" value="RSKR_0000087933"/>
</dbReference>
<protein>
    <submittedName>
        <fullName evidence="2">Uncharacterized protein</fullName>
    </submittedName>
</protein>
<name>A0AC35TIE2_9BILA</name>
<proteinExistence type="predicted"/>